<evidence type="ECO:0000256" key="1">
    <source>
        <dbReference type="SAM" id="MobiDB-lite"/>
    </source>
</evidence>
<dbReference type="AlphaFoldDB" id="A0A6S7IZ46"/>
<accession>A0A6S7IZ46</accession>
<feature type="region of interest" description="Disordered" evidence="1">
    <location>
        <begin position="28"/>
        <end position="88"/>
    </location>
</feature>
<proteinExistence type="predicted"/>
<feature type="compositionally biased region" description="Basic residues" evidence="1">
    <location>
        <begin position="57"/>
        <end position="79"/>
    </location>
</feature>
<name>A0A6S7IZ46_PARCT</name>
<sequence>MSHFQFESAIEDCLENFCAPLTRVQTPRWQRKRNNSTSSIPLSPCNGNRSLKTPCKTPKRKSKTPLKTPKSRKTPHKTPGKTTPHVDRFIPNRTIMDNDKNYFQIVNEVDTVEIKENELNPEALEKVHYEKAVKDNLEEESDSRILHFKQRAPAARE</sequence>
<gene>
    <name evidence="2" type="ORF">PACLA_8A007052</name>
</gene>
<dbReference type="Proteomes" id="UP001152795">
    <property type="component" value="Unassembled WGS sequence"/>
</dbReference>
<feature type="compositionally biased region" description="Polar residues" evidence="1">
    <location>
        <begin position="35"/>
        <end position="51"/>
    </location>
</feature>
<keyword evidence="3" id="KW-1185">Reference proteome</keyword>
<comment type="caution">
    <text evidence="2">The sequence shown here is derived from an EMBL/GenBank/DDBJ whole genome shotgun (WGS) entry which is preliminary data.</text>
</comment>
<protein>
    <submittedName>
        <fullName evidence="2">Uncharacterized protein</fullName>
    </submittedName>
</protein>
<organism evidence="2 3">
    <name type="scientific">Paramuricea clavata</name>
    <name type="common">Red gorgonian</name>
    <name type="synonym">Violescent sea-whip</name>
    <dbReference type="NCBI Taxonomy" id="317549"/>
    <lineage>
        <taxon>Eukaryota</taxon>
        <taxon>Metazoa</taxon>
        <taxon>Cnidaria</taxon>
        <taxon>Anthozoa</taxon>
        <taxon>Octocorallia</taxon>
        <taxon>Malacalcyonacea</taxon>
        <taxon>Plexauridae</taxon>
        <taxon>Paramuricea</taxon>
    </lineage>
</organism>
<reference evidence="2" key="1">
    <citation type="submission" date="2020-04" db="EMBL/GenBank/DDBJ databases">
        <authorList>
            <person name="Alioto T."/>
            <person name="Alioto T."/>
            <person name="Gomez Garrido J."/>
        </authorList>
    </citation>
    <scope>NUCLEOTIDE SEQUENCE</scope>
    <source>
        <strain evidence="2">A484AB</strain>
    </source>
</reference>
<evidence type="ECO:0000313" key="3">
    <source>
        <dbReference type="Proteomes" id="UP001152795"/>
    </source>
</evidence>
<feature type="non-terminal residue" evidence="2">
    <location>
        <position position="157"/>
    </location>
</feature>
<dbReference type="EMBL" id="CACRXK020012071">
    <property type="protein sequence ID" value="CAB4022640.1"/>
    <property type="molecule type" value="Genomic_DNA"/>
</dbReference>
<evidence type="ECO:0000313" key="2">
    <source>
        <dbReference type="EMBL" id="CAB4022640.1"/>
    </source>
</evidence>